<keyword evidence="1" id="KW-1133">Transmembrane helix</keyword>
<feature type="transmembrane region" description="Helical" evidence="1">
    <location>
        <begin position="326"/>
        <end position="347"/>
    </location>
</feature>
<evidence type="ECO:0000256" key="1">
    <source>
        <dbReference type="SAM" id="Phobius"/>
    </source>
</evidence>
<name>A0ABX8CXR1_9NOCA</name>
<feature type="transmembrane region" description="Helical" evidence="1">
    <location>
        <begin position="194"/>
        <end position="215"/>
    </location>
</feature>
<keyword evidence="1" id="KW-0812">Transmembrane</keyword>
<reference evidence="4 5" key="1">
    <citation type="submission" date="2021-04" db="EMBL/GenBank/DDBJ databases">
        <title>Nocardia tengchongensis.</title>
        <authorList>
            <person name="Zhuang k."/>
            <person name="Ran Y."/>
            <person name="Li W."/>
        </authorList>
    </citation>
    <scope>NUCLEOTIDE SEQUENCE [LARGE SCALE GENOMIC DNA]</scope>
    <source>
        <strain evidence="4 5">CFH S0057</strain>
    </source>
</reference>
<dbReference type="InterPro" id="IPR007349">
    <property type="entry name" value="DUF418"/>
</dbReference>
<proteinExistence type="predicted"/>
<feature type="transmembrane region" description="Helical" evidence="1">
    <location>
        <begin position="21"/>
        <end position="42"/>
    </location>
</feature>
<feature type="transmembrane region" description="Helical" evidence="1">
    <location>
        <begin position="48"/>
        <end position="68"/>
    </location>
</feature>
<dbReference type="EMBL" id="CP074371">
    <property type="protein sequence ID" value="QVI24008.1"/>
    <property type="molecule type" value="Genomic_DNA"/>
</dbReference>
<gene>
    <name evidence="4" type="ORF">KHQ06_15175</name>
</gene>
<dbReference type="PANTHER" id="PTHR30590:SF2">
    <property type="entry name" value="INNER MEMBRANE PROTEIN"/>
    <property type="match status" value="1"/>
</dbReference>
<evidence type="ECO:0000259" key="3">
    <source>
        <dbReference type="Pfam" id="PF07786"/>
    </source>
</evidence>
<keyword evidence="5" id="KW-1185">Reference proteome</keyword>
<organism evidence="4 5">
    <name type="scientific">Nocardia tengchongensis</name>
    <dbReference type="NCBI Taxonomy" id="2055889"/>
    <lineage>
        <taxon>Bacteria</taxon>
        <taxon>Bacillati</taxon>
        <taxon>Actinomycetota</taxon>
        <taxon>Actinomycetes</taxon>
        <taxon>Mycobacteriales</taxon>
        <taxon>Nocardiaceae</taxon>
        <taxon>Nocardia</taxon>
    </lineage>
</organism>
<feature type="transmembrane region" description="Helical" evidence="1">
    <location>
        <begin position="262"/>
        <end position="280"/>
    </location>
</feature>
<dbReference type="Proteomes" id="UP000683310">
    <property type="component" value="Chromosome"/>
</dbReference>
<dbReference type="PANTHER" id="PTHR30590">
    <property type="entry name" value="INNER MEMBRANE PROTEIN"/>
    <property type="match status" value="1"/>
</dbReference>
<dbReference type="Pfam" id="PF07786">
    <property type="entry name" value="HGSNAT_cat"/>
    <property type="match status" value="1"/>
</dbReference>
<protein>
    <submittedName>
        <fullName evidence="4">DUF418 domain-containing protein</fullName>
    </submittedName>
</protein>
<feature type="domain" description="DUF418" evidence="2">
    <location>
        <begin position="216"/>
        <end position="365"/>
    </location>
</feature>
<dbReference type="InterPro" id="IPR012429">
    <property type="entry name" value="HGSNAT_cat"/>
</dbReference>
<feature type="domain" description="Heparan-alpha-glucosaminide N-acetyltransferase catalytic" evidence="3">
    <location>
        <begin position="12"/>
        <end position="149"/>
    </location>
</feature>
<dbReference type="Pfam" id="PF04235">
    <property type="entry name" value="DUF418"/>
    <property type="match status" value="1"/>
</dbReference>
<dbReference type="InterPro" id="IPR052529">
    <property type="entry name" value="Bact_Transport_Assoc"/>
</dbReference>
<keyword evidence="1" id="KW-0472">Membrane</keyword>
<feature type="transmembrane region" description="Helical" evidence="1">
    <location>
        <begin position="236"/>
        <end position="256"/>
    </location>
</feature>
<evidence type="ECO:0000313" key="4">
    <source>
        <dbReference type="EMBL" id="QVI24008.1"/>
    </source>
</evidence>
<evidence type="ECO:0000259" key="2">
    <source>
        <dbReference type="Pfam" id="PF04235"/>
    </source>
</evidence>
<evidence type="ECO:0000313" key="5">
    <source>
        <dbReference type="Proteomes" id="UP000683310"/>
    </source>
</evidence>
<accession>A0ABX8CXR1</accession>
<feature type="transmembrane region" description="Helical" evidence="1">
    <location>
        <begin position="301"/>
        <end position="320"/>
    </location>
</feature>
<sequence length="369" mass="39594">MTTRTGAPAVSRIEALDVLRGFALGGILIVNITVMSTPGGFAHGPAHSLIAVMFHNKFYVIFSFLFGYSLTMQIRSAQRAGASPRARTVRRCLALMAIGLAHYVLFFSGDILFGYGVMGLILLSLSSLRPRTALIAAVVPFSISVIAMTVLGMIKPAAATGSSDDTETARELAAMQLGWLDAAHYRWENFTDSIGAFLLSSLLSVLPLFLVGLAAGKVRLLERPERYRPLLPPIQWIGFGLAAPISVLSALTRMPILTGPNSLAGPVLAAAYGATVLRVMDRHPSVIRVLAPAGKLAATNYIGQSVVTAIIFTGYGFALVGRLSDWAVLGIAASVYAIQLVVSACWVRSHRYGPVEWVLRMATYGRLRF</sequence>
<feature type="transmembrane region" description="Helical" evidence="1">
    <location>
        <begin position="135"/>
        <end position="154"/>
    </location>
</feature>